<name>A0AAD5VKP8_9AGAR</name>
<accession>A0AAD5VKP8</accession>
<evidence type="ECO:0000313" key="1">
    <source>
        <dbReference type="EMBL" id="KAJ3562943.1"/>
    </source>
</evidence>
<reference evidence="1" key="1">
    <citation type="submission" date="2022-07" db="EMBL/GenBank/DDBJ databases">
        <title>Genome Sequence of Leucocoprinus birnbaumii.</title>
        <authorList>
            <person name="Buettner E."/>
        </authorList>
    </citation>
    <scope>NUCLEOTIDE SEQUENCE</scope>
    <source>
        <strain evidence="1">VT141</strain>
    </source>
</reference>
<keyword evidence="2" id="KW-1185">Reference proteome</keyword>
<organism evidence="1 2">
    <name type="scientific">Leucocoprinus birnbaumii</name>
    <dbReference type="NCBI Taxonomy" id="56174"/>
    <lineage>
        <taxon>Eukaryota</taxon>
        <taxon>Fungi</taxon>
        <taxon>Dikarya</taxon>
        <taxon>Basidiomycota</taxon>
        <taxon>Agaricomycotina</taxon>
        <taxon>Agaricomycetes</taxon>
        <taxon>Agaricomycetidae</taxon>
        <taxon>Agaricales</taxon>
        <taxon>Agaricineae</taxon>
        <taxon>Agaricaceae</taxon>
        <taxon>Leucocoprinus</taxon>
    </lineage>
</organism>
<proteinExistence type="predicted"/>
<dbReference type="EMBL" id="JANIEX010000813">
    <property type="protein sequence ID" value="KAJ3562943.1"/>
    <property type="molecule type" value="Genomic_DNA"/>
</dbReference>
<gene>
    <name evidence="1" type="ORF">NP233_g9262</name>
</gene>
<dbReference type="AlphaFoldDB" id="A0AAD5VKP8"/>
<evidence type="ECO:0000313" key="2">
    <source>
        <dbReference type="Proteomes" id="UP001213000"/>
    </source>
</evidence>
<sequence>MLPTARVLACAEYHSDVVIYFVFGVNLLTAFDPFNAVSDKALLPCRKACSSLPSGHRTALAISSDSLRLCLLITLWKEDRHAWALSALIPRISPVGEVRA</sequence>
<protein>
    <submittedName>
        <fullName evidence="1">Uncharacterized protein</fullName>
    </submittedName>
</protein>
<comment type="caution">
    <text evidence="1">The sequence shown here is derived from an EMBL/GenBank/DDBJ whole genome shotgun (WGS) entry which is preliminary data.</text>
</comment>
<dbReference type="Proteomes" id="UP001213000">
    <property type="component" value="Unassembled WGS sequence"/>
</dbReference>